<dbReference type="RefSeq" id="WP_004096584.1">
    <property type="nucleotide sequence ID" value="NZ_AFGF01000119.1"/>
</dbReference>
<evidence type="ECO:0000256" key="5">
    <source>
        <dbReference type="ARBA" id="ARBA00023004"/>
    </source>
</evidence>
<organism evidence="9 10">
    <name type="scientific">Acetonema longum DSM 6540</name>
    <dbReference type="NCBI Taxonomy" id="1009370"/>
    <lineage>
        <taxon>Bacteria</taxon>
        <taxon>Bacillati</taxon>
        <taxon>Bacillota</taxon>
        <taxon>Negativicutes</taxon>
        <taxon>Acetonemataceae</taxon>
        <taxon>Acetonema</taxon>
    </lineage>
</organism>
<accession>F7NKS9</accession>
<sequence>MNIPLAKIPILNKRVRFPVSPHIPGGLATPADLCRIAAVAEKYGGTLKIAGGNIVIIGLTLADGEAAMNELGMRPESFLSNTIRGVTMCAGKPDCPRAQQDSTALGLALDEEFFDQQTPGKLRIGVSGCPNCCAEVFVKDIGLFGTAAGFTVILGGSSGRQAQVGSIAAGNVPAEETAALIRRIVDYYRNNAKNKERLGQTINRLGLDHLVSQAIPSQYRLSK</sequence>
<feature type="domain" description="Nitrite/Sulfite reductase ferredoxin-like" evidence="8">
    <location>
        <begin position="19"/>
        <end position="72"/>
    </location>
</feature>
<keyword evidence="3" id="KW-0479">Metal-binding</keyword>
<name>F7NKS9_9FIRM</name>
<dbReference type="GO" id="GO:0020037">
    <property type="term" value="F:heme binding"/>
    <property type="evidence" value="ECO:0007669"/>
    <property type="project" value="InterPro"/>
</dbReference>
<dbReference type="GO" id="GO:0051539">
    <property type="term" value="F:4 iron, 4 sulfur cluster binding"/>
    <property type="evidence" value="ECO:0007669"/>
    <property type="project" value="UniProtKB-KW"/>
</dbReference>
<dbReference type="PRINTS" id="PR00397">
    <property type="entry name" value="SIROHAEM"/>
</dbReference>
<dbReference type="eggNOG" id="COG1251">
    <property type="taxonomic scope" value="Bacteria"/>
</dbReference>
<dbReference type="Gene3D" id="3.30.413.10">
    <property type="entry name" value="Sulfite Reductase Hemoprotein, domain 1"/>
    <property type="match status" value="1"/>
</dbReference>
<dbReference type="InterPro" id="IPR045854">
    <property type="entry name" value="NO2/SO3_Rdtase_4Fe4S_sf"/>
</dbReference>
<keyword evidence="6" id="KW-0411">Iron-sulfur</keyword>
<proteinExistence type="predicted"/>
<keyword evidence="10" id="KW-1185">Reference proteome</keyword>
<dbReference type="SUPFAM" id="SSF56014">
    <property type="entry name" value="Nitrite and sulphite reductase 4Fe-4S domain-like"/>
    <property type="match status" value="1"/>
</dbReference>
<dbReference type="GO" id="GO:0046872">
    <property type="term" value="F:metal ion binding"/>
    <property type="evidence" value="ECO:0007669"/>
    <property type="project" value="UniProtKB-KW"/>
</dbReference>
<dbReference type="Proteomes" id="UP000003240">
    <property type="component" value="Unassembled WGS sequence"/>
</dbReference>
<dbReference type="Pfam" id="PF03460">
    <property type="entry name" value="NIR_SIR_ferr"/>
    <property type="match status" value="1"/>
</dbReference>
<dbReference type="Pfam" id="PF01077">
    <property type="entry name" value="NIR_SIR"/>
    <property type="match status" value="1"/>
</dbReference>
<evidence type="ECO:0000256" key="2">
    <source>
        <dbReference type="ARBA" id="ARBA00022617"/>
    </source>
</evidence>
<reference evidence="9 10" key="1">
    <citation type="journal article" date="2011" name="EMBO J.">
        <title>Structural diversity of bacterial flagellar motors.</title>
        <authorList>
            <person name="Chen S."/>
            <person name="Beeby M."/>
            <person name="Murphy G.E."/>
            <person name="Leadbetter J.R."/>
            <person name="Hendrixson D.R."/>
            <person name="Briegel A."/>
            <person name="Li Z."/>
            <person name="Shi J."/>
            <person name="Tocheva E.I."/>
            <person name="Muller A."/>
            <person name="Dobro M.J."/>
            <person name="Jensen G.J."/>
        </authorList>
    </citation>
    <scope>NUCLEOTIDE SEQUENCE [LARGE SCALE GENOMIC DNA]</scope>
    <source>
        <strain evidence="9 10">DSM 6540</strain>
    </source>
</reference>
<evidence type="ECO:0000259" key="8">
    <source>
        <dbReference type="Pfam" id="PF03460"/>
    </source>
</evidence>
<evidence type="ECO:0000259" key="7">
    <source>
        <dbReference type="Pfam" id="PF01077"/>
    </source>
</evidence>
<evidence type="ECO:0000256" key="4">
    <source>
        <dbReference type="ARBA" id="ARBA00023002"/>
    </source>
</evidence>
<evidence type="ECO:0000313" key="9">
    <source>
        <dbReference type="EMBL" id="EGO63383.1"/>
    </source>
</evidence>
<dbReference type="AlphaFoldDB" id="F7NKS9"/>
<dbReference type="InterPro" id="IPR005117">
    <property type="entry name" value="NiRdtase/SiRdtase_haem-b_fer"/>
</dbReference>
<keyword evidence="2" id="KW-0349">Heme</keyword>
<dbReference type="STRING" id="1009370.ALO_13489"/>
<dbReference type="InterPro" id="IPR006067">
    <property type="entry name" value="NO2/SO3_Rdtase_4Fe4S_dom"/>
</dbReference>
<dbReference type="SUPFAM" id="SSF55124">
    <property type="entry name" value="Nitrite/Sulfite reductase N-terminal domain-like"/>
    <property type="match status" value="1"/>
</dbReference>
<evidence type="ECO:0000256" key="6">
    <source>
        <dbReference type="ARBA" id="ARBA00023014"/>
    </source>
</evidence>
<keyword evidence="5" id="KW-0408">Iron</keyword>
<evidence type="ECO:0000256" key="3">
    <source>
        <dbReference type="ARBA" id="ARBA00022723"/>
    </source>
</evidence>
<dbReference type="PANTHER" id="PTHR43809:SF1">
    <property type="entry name" value="NITRITE REDUCTASE (NADH) LARGE SUBUNIT"/>
    <property type="match status" value="1"/>
</dbReference>
<keyword evidence="1" id="KW-0004">4Fe-4S</keyword>
<dbReference type="OrthoDB" id="9802028at2"/>
<protein>
    <submittedName>
        <fullName evidence="9">Sulfite reductase, assimilatory-type</fullName>
    </submittedName>
</protein>
<feature type="domain" description="Nitrite/sulphite reductase 4Fe-4S" evidence="7">
    <location>
        <begin position="81"/>
        <end position="214"/>
    </location>
</feature>
<dbReference type="PROSITE" id="PS00365">
    <property type="entry name" value="NIR_SIR"/>
    <property type="match status" value="1"/>
</dbReference>
<dbReference type="GO" id="GO:0016491">
    <property type="term" value="F:oxidoreductase activity"/>
    <property type="evidence" value="ECO:0007669"/>
    <property type="project" value="UniProtKB-KW"/>
</dbReference>
<comment type="caution">
    <text evidence="9">The sequence shown here is derived from an EMBL/GenBank/DDBJ whole genome shotgun (WGS) entry which is preliminary data.</text>
</comment>
<dbReference type="InterPro" id="IPR036136">
    <property type="entry name" value="Nit/Sulf_reduc_fer-like_dom_sf"/>
</dbReference>
<keyword evidence="4" id="KW-0560">Oxidoreductase</keyword>
<dbReference type="InterPro" id="IPR006066">
    <property type="entry name" value="NO2/SO3_Rdtase_FeS/sirohaem_BS"/>
</dbReference>
<dbReference type="InterPro" id="IPR052034">
    <property type="entry name" value="NasD-like"/>
</dbReference>
<evidence type="ECO:0000256" key="1">
    <source>
        <dbReference type="ARBA" id="ARBA00022485"/>
    </source>
</evidence>
<gene>
    <name evidence="9" type="ORF">ALO_13489</name>
</gene>
<dbReference type="EMBL" id="AFGF01000119">
    <property type="protein sequence ID" value="EGO63383.1"/>
    <property type="molecule type" value="Genomic_DNA"/>
</dbReference>
<dbReference type="PANTHER" id="PTHR43809">
    <property type="entry name" value="NITRITE REDUCTASE (NADH) LARGE SUBUNIT"/>
    <property type="match status" value="1"/>
</dbReference>
<evidence type="ECO:0000313" key="10">
    <source>
        <dbReference type="Proteomes" id="UP000003240"/>
    </source>
</evidence>